<protein>
    <recommendedName>
        <fullName evidence="11">G-protein coupled receptors family 1 profile domain-containing protein</fullName>
    </recommendedName>
</protein>
<evidence type="ECO:0000256" key="8">
    <source>
        <dbReference type="ARBA" id="ARBA00023224"/>
    </source>
</evidence>
<sequence length="185" mass="21123">KAVPFVEMVVAHSSILTISAISFERYYAICKPLKAGYKCTKLRALIIIAIVWIIAILSTTPMLYITELSLAEYVDGSIVPVCLSRVKGLLETLYFFIILVTFFALPFLILIVLYGLIAKNLVMDSRLVCSTSEEYQMRLRKQVVFMLAAVMLNFFICLLPFRIFSLWILVVPQERLNELGMESMY</sequence>
<evidence type="ECO:0000256" key="4">
    <source>
        <dbReference type="ARBA" id="ARBA00022989"/>
    </source>
</evidence>
<evidence type="ECO:0000256" key="9">
    <source>
        <dbReference type="RuleBase" id="RU000688"/>
    </source>
</evidence>
<dbReference type="GO" id="GO:0005886">
    <property type="term" value="C:plasma membrane"/>
    <property type="evidence" value="ECO:0007669"/>
    <property type="project" value="TreeGrafter"/>
</dbReference>
<dbReference type="InterPro" id="IPR000276">
    <property type="entry name" value="GPCR_Rhodpsn"/>
</dbReference>
<dbReference type="PRINTS" id="PR00237">
    <property type="entry name" value="GPCRRHODOPSN"/>
</dbReference>
<evidence type="ECO:0000259" key="11">
    <source>
        <dbReference type="PROSITE" id="PS50262"/>
    </source>
</evidence>
<dbReference type="PROSITE" id="PS00237">
    <property type="entry name" value="G_PROTEIN_RECEP_F1_1"/>
    <property type="match status" value="1"/>
</dbReference>
<dbReference type="PANTHER" id="PTHR24243:SF233">
    <property type="entry name" value="THYROTROPIN-RELEASING HORMONE RECEPTOR"/>
    <property type="match status" value="1"/>
</dbReference>
<feature type="domain" description="G-protein coupled receptors family 1 profile" evidence="11">
    <location>
        <begin position="1"/>
        <end position="185"/>
    </location>
</feature>
<evidence type="ECO:0000313" key="12">
    <source>
        <dbReference type="EMBL" id="CAD7632309.1"/>
    </source>
</evidence>
<dbReference type="EMBL" id="OC865379">
    <property type="protein sequence ID" value="CAD7632309.1"/>
    <property type="molecule type" value="Genomic_DNA"/>
</dbReference>
<evidence type="ECO:0000256" key="2">
    <source>
        <dbReference type="ARBA" id="ARBA00010663"/>
    </source>
</evidence>
<comment type="similarity">
    <text evidence="2 9">Belongs to the G-protein coupled receptor 1 family.</text>
</comment>
<dbReference type="PANTHER" id="PTHR24243">
    <property type="entry name" value="G-PROTEIN COUPLED RECEPTOR"/>
    <property type="match status" value="1"/>
</dbReference>
<feature type="transmembrane region" description="Helical" evidence="10">
    <location>
        <begin position="143"/>
        <end position="170"/>
    </location>
</feature>
<evidence type="ECO:0000256" key="7">
    <source>
        <dbReference type="ARBA" id="ARBA00023170"/>
    </source>
</evidence>
<organism evidence="12">
    <name type="scientific">Medioppia subpectinata</name>
    <dbReference type="NCBI Taxonomy" id="1979941"/>
    <lineage>
        <taxon>Eukaryota</taxon>
        <taxon>Metazoa</taxon>
        <taxon>Ecdysozoa</taxon>
        <taxon>Arthropoda</taxon>
        <taxon>Chelicerata</taxon>
        <taxon>Arachnida</taxon>
        <taxon>Acari</taxon>
        <taxon>Acariformes</taxon>
        <taxon>Sarcoptiformes</taxon>
        <taxon>Oribatida</taxon>
        <taxon>Brachypylina</taxon>
        <taxon>Oppioidea</taxon>
        <taxon>Oppiidae</taxon>
        <taxon>Medioppia</taxon>
    </lineage>
</organism>
<name>A0A7R9Q4W4_9ACAR</name>
<evidence type="ECO:0000256" key="3">
    <source>
        <dbReference type="ARBA" id="ARBA00022692"/>
    </source>
</evidence>
<keyword evidence="7 9" id="KW-0675">Receptor</keyword>
<feature type="transmembrane region" description="Helical" evidence="10">
    <location>
        <begin position="93"/>
        <end position="117"/>
    </location>
</feature>
<gene>
    <name evidence="12" type="ORF">OSB1V03_LOCUS12714</name>
</gene>
<dbReference type="AlphaFoldDB" id="A0A7R9Q4W4"/>
<proteinExistence type="inferred from homology"/>
<evidence type="ECO:0000256" key="5">
    <source>
        <dbReference type="ARBA" id="ARBA00023040"/>
    </source>
</evidence>
<dbReference type="Gene3D" id="1.20.1070.10">
    <property type="entry name" value="Rhodopsin 7-helix transmembrane proteins"/>
    <property type="match status" value="1"/>
</dbReference>
<dbReference type="OrthoDB" id="10036964at2759"/>
<keyword evidence="4 10" id="KW-1133">Transmembrane helix</keyword>
<dbReference type="EMBL" id="CAJPIZ010010804">
    <property type="protein sequence ID" value="CAG2112739.1"/>
    <property type="molecule type" value="Genomic_DNA"/>
</dbReference>
<dbReference type="Proteomes" id="UP000759131">
    <property type="component" value="Unassembled WGS sequence"/>
</dbReference>
<keyword evidence="13" id="KW-1185">Reference proteome</keyword>
<accession>A0A7R9Q4W4</accession>
<keyword evidence="6 10" id="KW-0472">Membrane</keyword>
<feature type="non-terminal residue" evidence="12">
    <location>
        <position position="1"/>
    </location>
</feature>
<dbReference type="Pfam" id="PF00001">
    <property type="entry name" value="7tm_1"/>
    <property type="match status" value="1"/>
</dbReference>
<evidence type="ECO:0000256" key="1">
    <source>
        <dbReference type="ARBA" id="ARBA00004141"/>
    </source>
</evidence>
<evidence type="ECO:0000313" key="13">
    <source>
        <dbReference type="Proteomes" id="UP000759131"/>
    </source>
</evidence>
<comment type="subcellular location">
    <subcellularLocation>
        <location evidence="1">Membrane</location>
        <topology evidence="1">Multi-pass membrane protein</topology>
    </subcellularLocation>
</comment>
<keyword evidence="8 9" id="KW-0807">Transducer</keyword>
<dbReference type="InterPro" id="IPR017452">
    <property type="entry name" value="GPCR_Rhodpsn_7TM"/>
</dbReference>
<feature type="transmembrane region" description="Helical" evidence="10">
    <location>
        <begin position="44"/>
        <end position="65"/>
    </location>
</feature>
<keyword evidence="3 9" id="KW-0812">Transmembrane</keyword>
<feature type="transmembrane region" description="Helical" evidence="10">
    <location>
        <begin position="6"/>
        <end position="23"/>
    </location>
</feature>
<evidence type="ECO:0000256" key="10">
    <source>
        <dbReference type="SAM" id="Phobius"/>
    </source>
</evidence>
<evidence type="ECO:0000256" key="6">
    <source>
        <dbReference type="ARBA" id="ARBA00023136"/>
    </source>
</evidence>
<dbReference type="PROSITE" id="PS50262">
    <property type="entry name" value="G_PROTEIN_RECEP_F1_2"/>
    <property type="match status" value="1"/>
</dbReference>
<dbReference type="SUPFAM" id="SSF81321">
    <property type="entry name" value="Family A G protein-coupled receptor-like"/>
    <property type="match status" value="1"/>
</dbReference>
<dbReference type="GO" id="GO:0004930">
    <property type="term" value="F:G protein-coupled receptor activity"/>
    <property type="evidence" value="ECO:0007669"/>
    <property type="project" value="UniProtKB-KW"/>
</dbReference>
<reference evidence="12" key="1">
    <citation type="submission" date="2020-11" db="EMBL/GenBank/DDBJ databases">
        <authorList>
            <person name="Tran Van P."/>
        </authorList>
    </citation>
    <scope>NUCLEOTIDE SEQUENCE</scope>
</reference>
<keyword evidence="5 9" id="KW-0297">G-protein coupled receptor</keyword>